<keyword evidence="1" id="KW-0472">Membrane</keyword>
<dbReference type="EMBL" id="WIXE01018053">
    <property type="protein sequence ID" value="KAK5971248.1"/>
    <property type="molecule type" value="Genomic_DNA"/>
</dbReference>
<feature type="transmembrane region" description="Helical" evidence="1">
    <location>
        <begin position="36"/>
        <end position="54"/>
    </location>
</feature>
<sequence>MSTGPSWSYLTIDLRRQLTANEMKCYMSLLLAHPPFFYHNLWLLCIGLLSVKICRRSCSSS</sequence>
<comment type="caution">
    <text evidence="2">The sequence shown here is derived from an EMBL/GenBank/DDBJ whole genome shotgun (WGS) entry which is preliminary data.</text>
</comment>
<dbReference type="AlphaFoldDB" id="A0AAN8FHI3"/>
<dbReference type="Proteomes" id="UP001331761">
    <property type="component" value="Unassembled WGS sequence"/>
</dbReference>
<reference evidence="2 3" key="1">
    <citation type="submission" date="2019-10" db="EMBL/GenBank/DDBJ databases">
        <title>Assembly and Annotation for the nematode Trichostrongylus colubriformis.</title>
        <authorList>
            <person name="Martin J."/>
        </authorList>
    </citation>
    <scope>NUCLEOTIDE SEQUENCE [LARGE SCALE GENOMIC DNA]</scope>
    <source>
        <strain evidence="2">G859</strain>
        <tissue evidence="2">Whole worm</tissue>
    </source>
</reference>
<accession>A0AAN8FHI3</accession>
<evidence type="ECO:0000256" key="1">
    <source>
        <dbReference type="SAM" id="Phobius"/>
    </source>
</evidence>
<protein>
    <submittedName>
        <fullName evidence="2">Uncharacterized protein</fullName>
    </submittedName>
</protein>
<organism evidence="2 3">
    <name type="scientific">Trichostrongylus colubriformis</name>
    <name type="common">Black scour worm</name>
    <dbReference type="NCBI Taxonomy" id="6319"/>
    <lineage>
        <taxon>Eukaryota</taxon>
        <taxon>Metazoa</taxon>
        <taxon>Ecdysozoa</taxon>
        <taxon>Nematoda</taxon>
        <taxon>Chromadorea</taxon>
        <taxon>Rhabditida</taxon>
        <taxon>Rhabditina</taxon>
        <taxon>Rhabditomorpha</taxon>
        <taxon>Strongyloidea</taxon>
        <taxon>Trichostrongylidae</taxon>
        <taxon>Trichostrongylus</taxon>
    </lineage>
</organism>
<evidence type="ECO:0000313" key="2">
    <source>
        <dbReference type="EMBL" id="KAK5971248.1"/>
    </source>
</evidence>
<evidence type="ECO:0000313" key="3">
    <source>
        <dbReference type="Proteomes" id="UP001331761"/>
    </source>
</evidence>
<keyword evidence="3" id="KW-1185">Reference proteome</keyword>
<gene>
    <name evidence="2" type="ORF">GCK32_007799</name>
</gene>
<keyword evidence="1" id="KW-0812">Transmembrane</keyword>
<keyword evidence="1" id="KW-1133">Transmembrane helix</keyword>
<proteinExistence type="predicted"/>
<name>A0AAN8FHI3_TRICO</name>